<gene>
    <name evidence="2" type="ORF">KC614_05140</name>
</gene>
<comment type="caution">
    <text evidence="2">The sequence shown here is derived from an EMBL/GenBank/DDBJ whole genome shotgun (WGS) entry which is preliminary data.</text>
</comment>
<sequence>MDDKVATTLLQVLKLIEINSNIDVGDEYVIPYKERNLMKVTKDEISVLGVNLDDKFTIDKPRLPDHTKNMSMVETFIKNVSKGFLRINHIGFAYRVMDKDAEYELVVRDLHEAGIDVYVEASNDPMSKWIFAGDIGNWENTIIEIVPADKKRGEWMNYWLPQIHIDIDTDLSAEHISSRVNEIFSGTPVKPFNAVEIDGVVYVVGLFVAIANGVNIYLNLGTDQRVTKVHRYKRLERVV</sequence>
<keyword evidence="1" id="KW-1133">Transmembrane helix</keyword>
<proteinExistence type="predicted"/>
<keyword evidence="1" id="KW-0472">Membrane</keyword>
<name>A0A955LL71_UNCKA</name>
<evidence type="ECO:0000256" key="1">
    <source>
        <dbReference type="SAM" id="Phobius"/>
    </source>
</evidence>
<reference evidence="2" key="1">
    <citation type="submission" date="2020-04" db="EMBL/GenBank/DDBJ databases">
        <authorList>
            <person name="Zhang T."/>
        </authorList>
    </citation>
    <scope>NUCLEOTIDE SEQUENCE</scope>
    <source>
        <strain evidence="2">HKST-UBA03</strain>
    </source>
</reference>
<organism evidence="2 3">
    <name type="scientific">candidate division WWE3 bacterium</name>
    <dbReference type="NCBI Taxonomy" id="2053526"/>
    <lineage>
        <taxon>Bacteria</taxon>
        <taxon>Katanobacteria</taxon>
    </lineage>
</organism>
<evidence type="ECO:0000313" key="3">
    <source>
        <dbReference type="Proteomes" id="UP000751518"/>
    </source>
</evidence>
<keyword evidence="1" id="KW-0812">Transmembrane</keyword>
<reference evidence="2" key="2">
    <citation type="journal article" date="2021" name="Microbiome">
        <title>Successional dynamics and alternative stable states in a saline activated sludge microbial community over 9 years.</title>
        <authorList>
            <person name="Wang Y."/>
            <person name="Ye J."/>
            <person name="Ju F."/>
            <person name="Liu L."/>
            <person name="Boyd J.A."/>
            <person name="Deng Y."/>
            <person name="Parks D.H."/>
            <person name="Jiang X."/>
            <person name="Yin X."/>
            <person name="Woodcroft B.J."/>
            <person name="Tyson G.W."/>
            <person name="Hugenholtz P."/>
            <person name="Polz M.F."/>
            <person name="Zhang T."/>
        </authorList>
    </citation>
    <scope>NUCLEOTIDE SEQUENCE</scope>
    <source>
        <strain evidence="2">HKST-UBA03</strain>
    </source>
</reference>
<dbReference type="Proteomes" id="UP000751518">
    <property type="component" value="Unassembled WGS sequence"/>
</dbReference>
<evidence type="ECO:0000313" key="2">
    <source>
        <dbReference type="EMBL" id="MCA9392550.1"/>
    </source>
</evidence>
<dbReference type="EMBL" id="JAGQKZ010000078">
    <property type="protein sequence ID" value="MCA9392550.1"/>
    <property type="molecule type" value="Genomic_DNA"/>
</dbReference>
<protein>
    <submittedName>
        <fullName evidence="2">Uncharacterized protein</fullName>
    </submittedName>
</protein>
<accession>A0A955LL71</accession>
<dbReference type="AlphaFoldDB" id="A0A955LL71"/>
<feature type="transmembrane region" description="Helical" evidence="1">
    <location>
        <begin position="199"/>
        <end position="218"/>
    </location>
</feature>